<evidence type="ECO:0000313" key="4">
    <source>
        <dbReference type="Proteomes" id="UP000663193"/>
    </source>
</evidence>
<protein>
    <submittedName>
        <fullName evidence="3">Uncharacterized protein</fullName>
    </submittedName>
</protein>
<feature type="compositionally biased region" description="Low complexity" evidence="1">
    <location>
        <begin position="1"/>
        <end position="22"/>
    </location>
</feature>
<feature type="transmembrane region" description="Helical" evidence="2">
    <location>
        <begin position="264"/>
        <end position="286"/>
    </location>
</feature>
<keyword evidence="2" id="KW-0812">Transmembrane</keyword>
<dbReference type="OMA" id="AANNTWV"/>
<dbReference type="OrthoDB" id="5279542at2759"/>
<dbReference type="Proteomes" id="UP000663193">
    <property type="component" value="Chromosome 17"/>
</dbReference>
<feature type="region of interest" description="Disordered" evidence="1">
    <location>
        <begin position="1"/>
        <end position="61"/>
    </location>
</feature>
<evidence type="ECO:0000256" key="1">
    <source>
        <dbReference type="SAM" id="MobiDB-lite"/>
    </source>
</evidence>
<dbReference type="AlphaFoldDB" id="A0A7U2FFM0"/>
<feature type="transmembrane region" description="Helical" evidence="2">
    <location>
        <begin position="119"/>
        <end position="143"/>
    </location>
</feature>
<feature type="transmembrane region" description="Helical" evidence="2">
    <location>
        <begin position="80"/>
        <end position="99"/>
    </location>
</feature>
<evidence type="ECO:0000313" key="3">
    <source>
        <dbReference type="EMBL" id="QRD04367.1"/>
    </source>
</evidence>
<feature type="compositionally biased region" description="Polar residues" evidence="1">
    <location>
        <begin position="27"/>
        <end position="38"/>
    </location>
</feature>
<organism evidence="3 4">
    <name type="scientific">Phaeosphaeria nodorum (strain SN15 / ATCC MYA-4574 / FGSC 10173)</name>
    <name type="common">Glume blotch fungus</name>
    <name type="synonym">Parastagonospora nodorum</name>
    <dbReference type="NCBI Taxonomy" id="321614"/>
    <lineage>
        <taxon>Eukaryota</taxon>
        <taxon>Fungi</taxon>
        <taxon>Dikarya</taxon>
        <taxon>Ascomycota</taxon>
        <taxon>Pezizomycotina</taxon>
        <taxon>Dothideomycetes</taxon>
        <taxon>Pleosporomycetidae</taxon>
        <taxon>Pleosporales</taxon>
        <taxon>Pleosporineae</taxon>
        <taxon>Phaeosphaeriaceae</taxon>
        <taxon>Parastagonospora</taxon>
    </lineage>
</organism>
<evidence type="ECO:0000256" key="2">
    <source>
        <dbReference type="SAM" id="Phobius"/>
    </source>
</evidence>
<sequence>MSDSIQPAPQAQHPTAAPTLAPGVPALQSTLSSPTTANAAPQATHAMPPTTTPAAPTTEEEPLTLNKKLNNADRYWKFKGVLQVLAIILGLIGIGTIGWCVSTTPINDSLTYGYDEYWTLWPSLITFTVSIIWCIACLAALVVRKRAVHPGLRVSIDLLMWLAFLVTALFAMVSLMELLQWGEYGDLSGSGYGGYSSSYGEYELQANGTWIWEDSRDSSSTSYTRPCNRTSSYSYGSGFKDCAEQDAYVNKLWQAKPHRENVELTGVVCQFAGLVIHFILFVWACIDCHRYNRTKVSKDAEKIAAKIVQTMITNGAIIPPPGQAHMRPGGPWAQPQMGYYQLPPQGQMYPMAAIRTPQGQTMQQQYPTPQGMQGPVTAGVGGPSNEKGVGPRYA</sequence>
<feature type="compositionally biased region" description="Polar residues" evidence="1">
    <location>
        <begin position="362"/>
        <end position="371"/>
    </location>
</feature>
<keyword evidence="4" id="KW-1185">Reference proteome</keyword>
<feature type="transmembrane region" description="Helical" evidence="2">
    <location>
        <begin position="155"/>
        <end position="176"/>
    </location>
</feature>
<feature type="region of interest" description="Disordered" evidence="1">
    <location>
        <begin position="362"/>
        <end position="394"/>
    </location>
</feature>
<name>A0A7U2FFM0_PHANO</name>
<reference evidence="4" key="1">
    <citation type="journal article" date="2021" name="BMC Genomics">
        <title>Chromosome-level genome assembly and manually-curated proteome of model necrotroph Parastagonospora nodorum Sn15 reveals a genome-wide trove of candidate effector homologs, and redundancy of virulence-related functions within an accessory chromosome.</title>
        <authorList>
            <person name="Bertazzoni S."/>
            <person name="Jones D.A.B."/>
            <person name="Phan H.T."/>
            <person name="Tan K.-C."/>
            <person name="Hane J.K."/>
        </authorList>
    </citation>
    <scope>NUCLEOTIDE SEQUENCE [LARGE SCALE GENOMIC DNA]</scope>
    <source>
        <strain evidence="4">SN15 / ATCC MYA-4574 / FGSC 10173)</strain>
    </source>
</reference>
<dbReference type="EMBL" id="CP069039">
    <property type="protein sequence ID" value="QRD04367.1"/>
    <property type="molecule type" value="Genomic_DNA"/>
</dbReference>
<gene>
    <name evidence="3" type="ORF">JI435_161080</name>
</gene>
<keyword evidence="2" id="KW-1133">Transmembrane helix</keyword>
<feature type="compositionally biased region" description="Low complexity" evidence="1">
    <location>
        <begin position="39"/>
        <end position="57"/>
    </location>
</feature>
<proteinExistence type="predicted"/>
<dbReference type="VEuPathDB" id="FungiDB:JI435_161080"/>
<keyword evidence="2" id="KW-0472">Membrane</keyword>
<accession>A0A7U2FFM0</accession>